<evidence type="ECO:0000313" key="2">
    <source>
        <dbReference type="Proteomes" id="UP000790377"/>
    </source>
</evidence>
<protein>
    <submittedName>
        <fullName evidence="1">Uncharacterized protein</fullName>
    </submittedName>
</protein>
<proteinExistence type="predicted"/>
<organism evidence="1 2">
    <name type="scientific">Hygrophoropsis aurantiaca</name>
    <dbReference type="NCBI Taxonomy" id="72124"/>
    <lineage>
        <taxon>Eukaryota</taxon>
        <taxon>Fungi</taxon>
        <taxon>Dikarya</taxon>
        <taxon>Basidiomycota</taxon>
        <taxon>Agaricomycotina</taxon>
        <taxon>Agaricomycetes</taxon>
        <taxon>Agaricomycetidae</taxon>
        <taxon>Boletales</taxon>
        <taxon>Coniophorineae</taxon>
        <taxon>Hygrophoropsidaceae</taxon>
        <taxon>Hygrophoropsis</taxon>
    </lineage>
</organism>
<dbReference type="EMBL" id="MU268884">
    <property type="protein sequence ID" value="KAH7903570.1"/>
    <property type="molecule type" value="Genomic_DNA"/>
</dbReference>
<gene>
    <name evidence="1" type="ORF">BJ138DRAFT_1120249</name>
</gene>
<evidence type="ECO:0000313" key="1">
    <source>
        <dbReference type="EMBL" id="KAH7903570.1"/>
    </source>
</evidence>
<reference evidence="1" key="1">
    <citation type="journal article" date="2021" name="New Phytol.">
        <title>Evolutionary innovations through gain and loss of genes in the ectomycorrhizal Boletales.</title>
        <authorList>
            <person name="Wu G."/>
            <person name="Miyauchi S."/>
            <person name="Morin E."/>
            <person name="Kuo A."/>
            <person name="Drula E."/>
            <person name="Varga T."/>
            <person name="Kohler A."/>
            <person name="Feng B."/>
            <person name="Cao Y."/>
            <person name="Lipzen A."/>
            <person name="Daum C."/>
            <person name="Hundley H."/>
            <person name="Pangilinan J."/>
            <person name="Johnson J."/>
            <person name="Barry K."/>
            <person name="LaButti K."/>
            <person name="Ng V."/>
            <person name="Ahrendt S."/>
            <person name="Min B."/>
            <person name="Choi I.G."/>
            <person name="Park H."/>
            <person name="Plett J.M."/>
            <person name="Magnuson J."/>
            <person name="Spatafora J.W."/>
            <person name="Nagy L.G."/>
            <person name="Henrissat B."/>
            <person name="Grigoriev I.V."/>
            <person name="Yang Z.L."/>
            <person name="Xu J."/>
            <person name="Martin F.M."/>
        </authorList>
    </citation>
    <scope>NUCLEOTIDE SEQUENCE</scope>
    <source>
        <strain evidence="1">ATCC 28755</strain>
    </source>
</reference>
<sequence>MGRTRHKSLSFFLVLLDGFNEGDAKRPSTLAWSGVRAVGELKTSERWEEAHLSLADKIYFLCSQQDDRCFSFGLSFCSSKLRVTCFDRGRSQTSSIIDIHKDPLLFLQVIVPLSCGAYDLLGYDITNTCISHHTPIAPSRTVYVEDELYTIKGNIYISNSVHGQGTSVFLAKHTLPSGEEEDVVIKDYWCDEGCTFVVMENGQPVMENGQPVKKLNTKGEVLRRLEEEGVPHTPRLVKEAIVKRRSIHKPTEWVEDRTSAYRPANADKFEPRVHFLSALIDCVKAHSKAWLAGILHRDISQYNLFLVHNQEREQKGQAREGEAGDWDFSSWDLVELISSALHRTGTLPWMSLELLIACVHDILLHCPFHDIESFCSVIIYSAINQIGPYGLARTWTDQELKDDLIPLWVKPGMRHMSDYNFSIAKLLHLTSPQGWAQHLALVTDFCQDLKPCMQHVWELAFKPLIVTHSAEGSVVVMRDGPNPTHEDLLAILTQELAKLPPPSAITDEQFEEHESRCFWISISSPGTGEGEAGGTTPKVLDAPGVASCQSSSRRAKSQQRPGVLRRDTKGKRPSGQGETSSRKKPKN</sequence>
<comment type="caution">
    <text evidence="1">The sequence shown here is derived from an EMBL/GenBank/DDBJ whole genome shotgun (WGS) entry which is preliminary data.</text>
</comment>
<name>A0ACB7ZR52_9AGAM</name>
<dbReference type="Proteomes" id="UP000790377">
    <property type="component" value="Unassembled WGS sequence"/>
</dbReference>
<accession>A0ACB7ZR52</accession>
<keyword evidence="2" id="KW-1185">Reference proteome</keyword>